<keyword evidence="7 13" id="KW-0560">Oxidoreductase</keyword>
<comment type="catalytic activity">
    <reaction evidence="13">
        <text>2 Fe(III)-[cytochrome b5] + NADH = 2 Fe(II)-[cytochrome b5] + NAD(+) + H(+)</text>
        <dbReference type="Rhea" id="RHEA:46680"/>
        <dbReference type="Rhea" id="RHEA-COMP:10438"/>
        <dbReference type="Rhea" id="RHEA-COMP:10439"/>
        <dbReference type="ChEBI" id="CHEBI:15378"/>
        <dbReference type="ChEBI" id="CHEBI:29033"/>
        <dbReference type="ChEBI" id="CHEBI:29034"/>
        <dbReference type="ChEBI" id="CHEBI:57540"/>
        <dbReference type="ChEBI" id="CHEBI:57945"/>
        <dbReference type="EC" id="1.6.2.2"/>
    </reaction>
</comment>
<dbReference type="PRINTS" id="PR00406">
    <property type="entry name" value="CYTB5RDTASE"/>
</dbReference>
<dbReference type="SUPFAM" id="SSF63380">
    <property type="entry name" value="Riboflavin synthase domain-like"/>
    <property type="match status" value="1"/>
</dbReference>
<keyword evidence="8" id="KW-0756">Sterol biosynthesis</keyword>
<evidence type="ECO:0000256" key="14">
    <source>
        <dbReference type="SAM" id="Phobius"/>
    </source>
</evidence>
<dbReference type="EC" id="1.6.2.2" evidence="13"/>
<dbReference type="InterPro" id="IPR001709">
    <property type="entry name" value="Flavoprot_Pyr_Nucl_cyt_Rdtase"/>
</dbReference>
<keyword evidence="14" id="KW-0812">Transmembrane</keyword>
<evidence type="ECO:0000256" key="5">
    <source>
        <dbReference type="ARBA" id="ARBA00022827"/>
    </source>
</evidence>
<dbReference type="Pfam" id="PF00175">
    <property type="entry name" value="NAD_binding_1"/>
    <property type="match status" value="1"/>
</dbReference>
<dbReference type="Gene3D" id="3.40.50.80">
    <property type="entry name" value="Nucleotide-binding domain of ferredoxin-NADP reductase (FNR) module"/>
    <property type="match status" value="1"/>
</dbReference>
<keyword evidence="6" id="KW-0752">Steroid biosynthesis</keyword>
<evidence type="ECO:0000259" key="15">
    <source>
        <dbReference type="PROSITE" id="PS51384"/>
    </source>
</evidence>
<dbReference type="PRINTS" id="PR00371">
    <property type="entry name" value="FPNCR"/>
</dbReference>
<dbReference type="InterPro" id="IPR039261">
    <property type="entry name" value="FNR_nucleotide-bd"/>
</dbReference>
<dbReference type="InterPro" id="IPR017927">
    <property type="entry name" value="FAD-bd_FR_type"/>
</dbReference>
<dbReference type="GO" id="GO:0090524">
    <property type="term" value="F:cytochrome-b5 reductase activity, acting on NADH"/>
    <property type="evidence" value="ECO:0007669"/>
    <property type="project" value="UniProtKB-EC"/>
</dbReference>
<evidence type="ECO:0000256" key="2">
    <source>
        <dbReference type="ARBA" id="ARBA00006105"/>
    </source>
</evidence>
<sequence>MGKEESNQILPLALGVGVVITSIVLYKLYFSKPSSAGKAKKILLKDPQAKYKLPLIEREIISHDTRRFRYALPEKDMVLGLPIGQHIHISAKINDDLIIRSYTPVSSDDDYGYVDLVIKVYFKNVHPKFPEGGKMTQHLESLKIGDTIEVRGPSGRLQYLGHGKFSIKKLRKDPPVIVTANKVGLVAGGVGITPILQLVRHIAKDPTDKTQLALLFANQTEDDILVRKELEEVAEKHPDQFKLWYTLDRPGPGWKYSSGFINEDMLKEHLFPPSKDTLILMCGPPPMINYACLPNLEKIGHDKDLCFAY</sequence>
<evidence type="ECO:0000313" key="16">
    <source>
        <dbReference type="EMBL" id="KAJ8921941.1"/>
    </source>
</evidence>
<keyword evidence="9 13" id="KW-0520">NAD</keyword>
<keyword evidence="11" id="KW-0753">Steroid metabolism</keyword>
<feature type="binding site" evidence="12">
    <location>
        <position position="122"/>
    </location>
    <ligand>
        <name>FAD</name>
        <dbReference type="ChEBI" id="CHEBI:57692"/>
    </ligand>
</feature>
<feature type="binding site" evidence="12">
    <location>
        <position position="135"/>
    </location>
    <ligand>
        <name>FAD</name>
        <dbReference type="ChEBI" id="CHEBI:57692"/>
    </ligand>
</feature>
<keyword evidence="14" id="KW-1133">Transmembrane helix</keyword>
<keyword evidence="14" id="KW-0472">Membrane</keyword>
<evidence type="ECO:0000256" key="1">
    <source>
        <dbReference type="ARBA" id="ARBA00001974"/>
    </source>
</evidence>
<feature type="binding site" evidence="12">
    <location>
        <position position="119"/>
    </location>
    <ligand>
        <name>FAD</name>
        <dbReference type="ChEBI" id="CHEBI:57692"/>
    </ligand>
</feature>
<dbReference type="GO" id="GO:0071949">
    <property type="term" value="F:FAD binding"/>
    <property type="evidence" value="ECO:0007669"/>
    <property type="project" value="TreeGrafter"/>
</dbReference>
<dbReference type="PANTHER" id="PTHR19370">
    <property type="entry name" value="NADH-CYTOCHROME B5 REDUCTASE"/>
    <property type="match status" value="1"/>
</dbReference>
<comment type="similarity">
    <text evidence="2 13">Belongs to the flavoprotein pyridine nucleotide cytochrome reductase family.</text>
</comment>
<dbReference type="InterPro" id="IPR017938">
    <property type="entry name" value="Riboflavin_synthase-like_b-brl"/>
</dbReference>
<feature type="transmembrane region" description="Helical" evidence="14">
    <location>
        <begin position="12"/>
        <end position="30"/>
    </location>
</feature>
<name>A0AAV8W7U1_9CUCU</name>
<evidence type="ECO:0000256" key="6">
    <source>
        <dbReference type="ARBA" id="ARBA00022955"/>
    </source>
</evidence>
<keyword evidence="4 12" id="KW-0285">Flavoprotein</keyword>
<dbReference type="FunFam" id="3.40.50.80:FF:000005">
    <property type="entry name" value="NADH-cytochrome b5 reductase"/>
    <property type="match status" value="1"/>
</dbReference>
<evidence type="ECO:0000256" key="11">
    <source>
        <dbReference type="ARBA" id="ARBA00023221"/>
    </source>
</evidence>
<evidence type="ECO:0000256" key="12">
    <source>
        <dbReference type="PIRSR" id="PIRSR601834-1"/>
    </source>
</evidence>
<comment type="cofactor">
    <cofactor evidence="1 12 13">
        <name>FAD</name>
        <dbReference type="ChEBI" id="CHEBI:57692"/>
    </cofactor>
</comment>
<dbReference type="Pfam" id="PF00970">
    <property type="entry name" value="FAD_binding_6"/>
    <property type="match status" value="1"/>
</dbReference>
<feature type="binding site" evidence="12">
    <location>
        <position position="100"/>
    </location>
    <ligand>
        <name>FAD</name>
        <dbReference type="ChEBI" id="CHEBI:57692"/>
    </ligand>
</feature>
<dbReference type="Gene3D" id="2.40.30.10">
    <property type="entry name" value="Translation factors"/>
    <property type="match status" value="1"/>
</dbReference>
<dbReference type="InterPro" id="IPR008333">
    <property type="entry name" value="Cbr1-like_FAD-bd_dom"/>
</dbReference>
<comment type="caution">
    <text evidence="16">The sequence shown here is derived from an EMBL/GenBank/DDBJ whole genome shotgun (WGS) entry which is preliminary data.</text>
</comment>
<feature type="domain" description="FAD-binding FR-type" evidence="15">
    <location>
        <begin position="48"/>
        <end position="160"/>
    </location>
</feature>
<dbReference type="PANTHER" id="PTHR19370:SF185">
    <property type="entry name" value="NADH-CYTOCHROME B5 REDUCTASE"/>
    <property type="match status" value="1"/>
</dbReference>
<dbReference type="Proteomes" id="UP001159042">
    <property type="component" value="Unassembled WGS sequence"/>
</dbReference>
<dbReference type="InterPro" id="IPR001433">
    <property type="entry name" value="OxRdtase_FAD/NAD-bd"/>
</dbReference>
<dbReference type="CDD" id="cd06183">
    <property type="entry name" value="cyt_b5_reduct_like"/>
    <property type="match status" value="1"/>
</dbReference>
<dbReference type="SUPFAM" id="SSF52343">
    <property type="entry name" value="Ferredoxin reductase-like, C-terminal NADP-linked domain"/>
    <property type="match status" value="1"/>
</dbReference>
<evidence type="ECO:0000256" key="13">
    <source>
        <dbReference type="RuleBase" id="RU361226"/>
    </source>
</evidence>
<dbReference type="GO" id="GO:0005739">
    <property type="term" value="C:mitochondrion"/>
    <property type="evidence" value="ECO:0007669"/>
    <property type="project" value="TreeGrafter"/>
</dbReference>
<feature type="binding site" evidence="12">
    <location>
        <position position="102"/>
    </location>
    <ligand>
        <name>FAD</name>
        <dbReference type="ChEBI" id="CHEBI:57692"/>
    </ligand>
</feature>
<reference evidence="16 17" key="1">
    <citation type="journal article" date="2023" name="Insect Mol. Biol.">
        <title>Genome sequencing provides insights into the evolution of gene families encoding plant cell wall-degrading enzymes in longhorned beetles.</title>
        <authorList>
            <person name="Shin N.R."/>
            <person name="Okamura Y."/>
            <person name="Kirsch R."/>
            <person name="Pauchet Y."/>
        </authorList>
    </citation>
    <scope>NUCLEOTIDE SEQUENCE [LARGE SCALE GENOMIC DNA]</scope>
    <source>
        <strain evidence="16">EAD_L_NR</strain>
    </source>
</reference>
<feature type="binding site" evidence="12">
    <location>
        <position position="134"/>
    </location>
    <ligand>
        <name>FAD</name>
        <dbReference type="ChEBI" id="CHEBI:57692"/>
    </ligand>
</feature>
<dbReference type="PROSITE" id="PS51384">
    <property type="entry name" value="FAD_FR"/>
    <property type="match status" value="1"/>
</dbReference>
<keyword evidence="17" id="KW-1185">Reference proteome</keyword>
<gene>
    <name evidence="16" type="ORF">NQ315_008575</name>
</gene>
<evidence type="ECO:0000256" key="10">
    <source>
        <dbReference type="ARBA" id="ARBA00023166"/>
    </source>
</evidence>
<protein>
    <recommendedName>
        <fullName evidence="13">NADH-cytochrome b5 reductase</fullName>
        <ecNumber evidence="13">1.6.2.2</ecNumber>
    </recommendedName>
</protein>
<proteinExistence type="inferred from homology"/>
<dbReference type="InterPro" id="IPR001834">
    <property type="entry name" value="CBR-like"/>
</dbReference>
<dbReference type="GO" id="GO:0016126">
    <property type="term" value="P:sterol biosynthetic process"/>
    <property type="evidence" value="ECO:0007669"/>
    <property type="project" value="UniProtKB-KW"/>
</dbReference>
<evidence type="ECO:0000256" key="9">
    <source>
        <dbReference type="ARBA" id="ARBA00023027"/>
    </source>
</evidence>
<keyword evidence="6" id="KW-0443">Lipid metabolism</keyword>
<evidence type="ECO:0000256" key="4">
    <source>
        <dbReference type="ARBA" id="ARBA00022630"/>
    </source>
</evidence>
<feature type="binding site" evidence="12">
    <location>
        <position position="117"/>
    </location>
    <ligand>
        <name>FAD</name>
        <dbReference type="ChEBI" id="CHEBI:57692"/>
    </ligand>
</feature>
<feature type="binding site" evidence="12">
    <location>
        <position position="193"/>
    </location>
    <ligand>
        <name>FAD</name>
        <dbReference type="ChEBI" id="CHEBI:57692"/>
    </ligand>
</feature>
<evidence type="ECO:0000256" key="7">
    <source>
        <dbReference type="ARBA" id="ARBA00023002"/>
    </source>
</evidence>
<evidence type="ECO:0000256" key="3">
    <source>
        <dbReference type="ARBA" id="ARBA00022516"/>
    </source>
</evidence>
<keyword evidence="10" id="KW-1207">Sterol metabolism</keyword>
<keyword evidence="3" id="KW-0444">Lipid biosynthesis</keyword>
<dbReference type="AlphaFoldDB" id="A0AAV8W7U1"/>
<accession>A0AAV8W7U1</accession>
<dbReference type="EMBL" id="JANEYG010000008">
    <property type="protein sequence ID" value="KAJ8921941.1"/>
    <property type="molecule type" value="Genomic_DNA"/>
</dbReference>
<keyword evidence="5 12" id="KW-0274">FAD</keyword>
<evidence type="ECO:0000313" key="17">
    <source>
        <dbReference type="Proteomes" id="UP001159042"/>
    </source>
</evidence>
<evidence type="ECO:0000256" key="8">
    <source>
        <dbReference type="ARBA" id="ARBA00023011"/>
    </source>
</evidence>
<organism evidence="16 17">
    <name type="scientific">Exocentrus adspersus</name>
    <dbReference type="NCBI Taxonomy" id="1586481"/>
    <lineage>
        <taxon>Eukaryota</taxon>
        <taxon>Metazoa</taxon>
        <taxon>Ecdysozoa</taxon>
        <taxon>Arthropoda</taxon>
        <taxon>Hexapoda</taxon>
        <taxon>Insecta</taxon>
        <taxon>Pterygota</taxon>
        <taxon>Neoptera</taxon>
        <taxon>Endopterygota</taxon>
        <taxon>Coleoptera</taxon>
        <taxon>Polyphaga</taxon>
        <taxon>Cucujiformia</taxon>
        <taxon>Chrysomeloidea</taxon>
        <taxon>Cerambycidae</taxon>
        <taxon>Lamiinae</taxon>
        <taxon>Acanthocinini</taxon>
        <taxon>Exocentrus</taxon>
    </lineage>
</organism>
<dbReference type="FunFam" id="2.40.30.10:FF:000021">
    <property type="entry name" value="NADH-cytochrome b5 reductase"/>
    <property type="match status" value="1"/>
</dbReference>